<evidence type="ECO:0000256" key="1">
    <source>
        <dbReference type="SAM" id="SignalP"/>
    </source>
</evidence>
<dbReference type="EMBL" id="AP019400">
    <property type="protein sequence ID" value="BBI36787.1"/>
    <property type="molecule type" value="Genomic_DNA"/>
</dbReference>
<organism evidence="2 3">
    <name type="scientific">Cohnella abietis</name>
    <dbReference type="NCBI Taxonomy" id="2507935"/>
    <lineage>
        <taxon>Bacteria</taxon>
        <taxon>Bacillati</taxon>
        <taxon>Bacillota</taxon>
        <taxon>Bacilli</taxon>
        <taxon>Bacillales</taxon>
        <taxon>Paenibacillaceae</taxon>
        <taxon>Cohnella</taxon>
    </lineage>
</organism>
<dbReference type="KEGG" id="cohn:KCTCHS21_61860"/>
<feature type="chain" id="PRO_5019006251" evidence="1">
    <location>
        <begin position="23"/>
        <end position="467"/>
    </location>
</feature>
<dbReference type="AlphaFoldDB" id="A0A3T1DF75"/>
<sequence>MKKTVSIVLFLCLILNLSPAYAADQTSDWKSAYKNYILKYVNTDYFTSDSAVVLVDIDRDGVPELFGGESYRTVNRVDIAYTFKKGKAAKVTQKGGVIGESPIGFDIGIGAFLKENLKVYKDKKTGAFKVIGTDSGGGIASWSSSDILIQLNGTIITIKEISNSYTSKDGQNENTEYRFNGKAVKESQYTSNRKQYFSQLTGVATQANVLRLSDLSSAKEKGISYEATVNQFLQIKTPSLGTNIYPQKALNDKKELMKFFGNFPETERFDLTAYKDQELVNIASTNTTKYGIGPLAELRNKTVVRKRNVGGESYNWDYYPFKKALVDKYFKELFGVVPKQIDKDYFSNGVYYFPSWEAGGGGKDTPQIDGMYALGKGLFYVELTRYYTDMEEYDSKKWKSFGDFQYLPMNNWSKAIKDSVVLEKEGIWHAIIRETNVNGKKGWNLVKYQKGKKLTKAELDQYIKKLK</sequence>
<reference evidence="2 3" key="1">
    <citation type="submission" date="2019-01" db="EMBL/GenBank/DDBJ databases">
        <title>Complete genome sequence of Cohnella hallensis HS21 isolated from Korean fir (Abies koreana) rhizospheric soil.</title>
        <authorList>
            <person name="Jiang L."/>
            <person name="Kang S.W."/>
            <person name="Kim S."/>
            <person name="Jung J."/>
            <person name="Kim C.Y."/>
            <person name="Kim D.H."/>
            <person name="Kim S.W."/>
            <person name="Lee J."/>
        </authorList>
    </citation>
    <scope>NUCLEOTIDE SEQUENCE [LARGE SCALE GENOMIC DNA]</scope>
    <source>
        <strain evidence="2 3">HS21</strain>
    </source>
</reference>
<evidence type="ECO:0000313" key="2">
    <source>
        <dbReference type="EMBL" id="BBI36787.1"/>
    </source>
</evidence>
<keyword evidence="3" id="KW-1185">Reference proteome</keyword>
<dbReference type="OrthoDB" id="2680082at2"/>
<protein>
    <submittedName>
        <fullName evidence="2">Uncharacterized protein</fullName>
    </submittedName>
</protein>
<name>A0A3T1DF75_9BACL</name>
<gene>
    <name evidence="2" type="ORF">KCTCHS21_61860</name>
</gene>
<accession>A0A3T1DF75</accession>
<evidence type="ECO:0000313" key="3">
    <source>
        <dbReference type="Proteomes" id="UP000289856"/>
    </source>
</evidence>
<keyword evidence="1" id="KW-0732">Signal</keyword>
<dbReference type="RefSeq" id="WP_130616257.1">
    <property type="nucleotide sequence ID" value="NZ_AP019400.1"/>
</dbReference>
<dbReference type="Proteomes" id="UP000289856">
    <property type="component" value="Chromosome"/>
</dbReference>
<proteinExistence type="predicted"/>
<feature type="signal peptide" evidence="1">
    <location>
        <begin position="1"/>
        <end position="22"/>
    </location>
</feature>